<dbReference type="Pfam" id="PF12320">
    <property type="entry name" value="SbcD_C"/>
    <property type="match status" value="1"/>
</dbReference>
<dbReference type="KEGG" id="amt:Amet_4168"/>
<dbReference type="EMBL" id="CP000724">
    <property type="protein sequence ID" value="ABR50249.1"/>
    <property type="molecule type" value="Genomic_DNA"/>
</dbReference>
<dbReference type="Proteomes" id="UP000001572">
    <property type="component" value="Chromosome"/>
</dbReference>
<dbReference type="OrthoDB" id="9773856at2"/>
<evidence type="ECO:0000259" key="8">
    <source>
        <dbReference type="Pfam" id="PF00149"/>
    </source>
</evidence>
<dbReference type="InterPro" id="IPR026843">
    <property type="entry name" value="SbcD_C"/>
</dbReference>
<dbReference type="eggNOG" id="COG0420">
    <property type="taxonomic scope" value="Bacteria"/>
</dbReference>
<dbReference type="Gene3D" id="3.60.21.10">
    <property type="match status" value="1"/>
</dbReference>
<evidence type="ECO:0000256" key="1">
    <source>
        <dbReference type="ARBA" id="ARBA00010555"/>
    </source>
</evidence>
<dbReference type="InterPro" id="IPR029052">
    <property type="entry name" value="Metallo-depent_PP-like"/>
</dbReference>
<dbReference type="HOGENOM" id="CLU_038045_3_0_9"/>
<reference evidence="11" key="1">
    <citation type="journal article" date="2016" name="Genome Announc.">
        <title>Complete genome sequence of Alkaliphilus metalliredigens strain QYMF, an alkaliphilic and metal-reducing bacterium isolated from borax-contaminated leachate ponds.</title>
        <authorList>
            <person name="Hwang C."/>
            <person name="Copeland A."/>
            <person name="Lucas S."/>
            <person name="Lapidus A."/>
            <person name="Barry K."/>
            <person name="Detter J.C."/>
            <person name="Glavina Del Rio T."/>
            <person name="Hammon N."/>
            <person name="Israni S."/>
            <person name="Dalin E."/>
            <person name="Tice H."/>
            <person name="Pitluck S."/>
            <person name="Chertkov O."/>
            <person name="Brettin T."/>
            <person name="Bruce D."/>
            <person name="Han C."/>
            <person name="Schmutz J."/>
            <person name="Larimer F."/>
            <person name="Land M.L."/>
            <person name="Hauser L."/>
            <person name="Kyrpides N."/>
            <person name="Mikhailova N."/>
            <person name="Ye Q."/>
            <person name="Zhou J."/>
            <person name="Richardson P."/>
            <person name="Fields M.W."/>
        </authorList>
    </citation>
    <scope>NUCLEOTIDE SEQUENCE [LARGE SCALE GENOMIC DNA]</scope>
    <source>
        <strain evidence="11">QYMF</strain>
    </source>
</reference>
<keyword evidence="11" id="KW-1185">Reference proteome</keyword>
<dbReference type="Pfam" id="PF00149">
    <property type="entry name" value="Metallophos"/>
    <property type="match status" value="1"/>
</dbReference>
<keyword evidence="4 7" id="KW-0540">Nuclease</keyword>
<dbReference type="SUPFAM" id="SSF56300">
    <property type="entry name" value="Metallo-dependent phosphatases"/>
    <property type="match status" value="1"/>
</dbReference>
<dbReference type="GO" id="GO:0006310">
    <property type="term" value="P:DNA recombination"/>
    <property type="evidence" value="ECO:0007669"/>
    <property type="project" value="UniProtKB-KW"/>
</dbReference>
<sequence>MKILHTSDWHLGKTLEGNSRLAEQERFLEELVTIVNEKEIDLILVAGDIYDTSNPPAQAERLFYDSVKKLSANGQRPIIIVAGNHDNPDRLVAASPLAYEHGVVLLGKPKSIVEIGKYGTFEIVDSGEGFLEIDLKGERVVILTLPYPSEQRLNELLSEELAEDARRKSYSARIGEIFSNLSEKHREDTINLAISHLFVMGGEEVGSERPIQLGGSLTVDANHLPQRAHYVALGHLHKPQKVVGSGKIKAYYSGSPIEYSKKEVHYSKSVYVVEVNLGLDTKVEEVYLKNYKPIEVWKCKGIKEALIRCEEDGERDIWVYLEIQTDRVMTQSEIKEMKKLRPHIVEIKPVFQEMDREEEELEDMTTMRIEDLFKDYYIYKNGVHPTEELMDLFSEIAQGEGDEDET</sequence>
<proteinExistence type="inferred from homology"/>
<evidence type="ECO:0000313" key="10">
    <source>
        <dbReference type="EMBL" id="ABR50249.1"/>
    </source>
</evidence>
<evidence type="ECO:0000256" key="2">
    <source>
        <dbReference type="ARBA" id="ARBA00011322"/>
    </source>
</evidence>
<organism evidence="10 11">
    <name type="scientific">Alkaliphilus metalliredigens (strain QYMF)</name>
    <dbReference type="NCBI Taxonomy" id="293826"/>
    <lineage>
        <taxon>Bacteria</taxon>
        <taxon>Bacillati</taxon>
        <taxon>Bacillota</taxon>
        <taxon>Clostridia</taxon>
        <taxon>Peptostreptococcales</taxon>
        <taxon>Natronincolaceae</taxon>
        <taxon>Alkaliphilus</taxon>
    </lineage>
</organism>
<evidence type="ECO:0000256" key="3">
    <source>
        <dbReference type="ARBA" id="ARBA00013365"/>
    </source>
</evidence>
<accession>A6TVN1</accession>
<dbReference type="InterPro" id="IPR041796">
    <property type="entry name" value="Mre11_N"/>
</dbReference>
<dbReference type="InterPro" id="IPR004843">
    <property type="entry name" value="Calcineurin-like_PHP"/>
</dbReference>
<comment type="similarity">
    <text evidence="1 7">Belongs to the SbcD family.</text>
</comment>
<keyword evidence="5 7" id="KW-0378">Hydrolase</keyword>
<evidence type="ECO:0000256" key="4">
    <source>
        <dbReference type="ARBA" id="ARBA00022722"/>
    </source>
</evidence>
<keyword evidence="7" id="KW-0233">DNA recombination</keyword>
<dbReference type="PANTHER" id="PTHR30337">
    <property type="entry name" value="COMPONENT OF ATP-DEPENDENT DSDNA EXONUCLEASE"/>
    <property type="match status" value="1"/>
</dbReference>
<evidence type="ECO:0000313" key="11">
    <source>
        <dbReference type="Proteomes" id="UP000001572"/>
    </source>
</evidence>
<dbReference type="AlphaFoldDB" id="A6TVN1"/>
<feature type="domain" description="Calcineurin-like phosphoesterase" evidence="8">
    <location>
        <begin position="1"/>
        <end position="238"/>
    </location>
</feature>
<evidence type="ECO:0000256" key="5">
    <source>
        <dbReference type="ARBA" id="ARBA00022801"/>
    </source>
</evidence>
<protein>
    <recommendedName>
        <fullName evidence="3 7">Nuclease SbcCD subunit D</fullName>
    </recommendedName>
</protein>
<comment type="subunit">
    <text evidence="2 7">Heterodimer of SbcC and SbcD.</text>
</comment>
<dbReference type="PANTHER" id="PTHR30337:SF0">
    <property type="entry name" value="NUCLEASE SBCCD SUBUNIT D"/>
    <property type="match status" value="1"/>
</dbReference>
<evidence type="ECO:0000259" key="9">
    <source>
        <dbReference type="Pfam" id="PF12320"/>
    </source>
</evidence>
<evidence type="ECO:0000256" key="7">
    <source>
        <dbReference type="RuleBase" id="RU363069"/>
    </source>
</evidence>
<dbReference type="CDD" id="cd00840">
    <property type="entry name" value="MPP_Mre11_N"/>
    <property type="match status" value="1"/>
</dbReference>
<dbReference type="STRING" id="293826.Amet_4168"/>
<dbReference type="RefSeq" id="WP_012065197.1">
    <property type="nucleotide sequence ID" value="NC_009633.1"/>
</dbReference>
<keyword evidence="6 7" id="KW-0269">Exonuclease</keyword>
<dbReference type="InterPro" id="IPR004593">
    <property type="entry name" value="SbcD"/>
</dbReference>
<keyword evidence="7" id="KW-0255">Endonuclease</keyword>
<dbReference type="GO" id="GO:0008408">
    <property type="term" value="F:3'-5' exonuclease activity"/>
    <property type="evidence" value="ECO:0007669"/>
    <property type="project" value="InterPro"/>
</dbReference>
<dbReference type="InterPro" id="IPR050535">
    <property type="entry name" value="DNA_Repair-Maintenance_Comp"/>
</dbReference>
<keyword evidence="7" id="KW-0235">DNA replication</keyword>
<gene>
    <name evidence="7" type="primary">sbcD</name>
    <name evidence="10" type="ordered locus">Amet_4168</name>
</gene>
<dbReference type="GO" id="GO:0006260">
    <property type="term" value="P:DNA replication"/>
    <property type="evidence" value="ECO:0007669"/>
    <property type="project" value="UniProtKB-KW"/>
</dbReference>
<comment type="function">
    <text evidence="7">SbcCD cleaves DNA hairpin structures. These structures can inhibit DNA replication and are intermediates in certain DNA recombination reactions. The complex acts as a 3'-&gt;5' double strand exonuclease that can open hairpins. It also has a 5' single-strand endonuclease activity.</text>
</comment>
<dbReference type="GO" id="GO:0004519">
    <property type="term" value="F:endonuclease activity"/>
    <property type="evidence" value="ECO:0007669"/>
    <property type="project" value="UniProtKB-KW"/>
</dbReference>
<evidence type="ECO:0000256" key="6">
    <source>
        <dbReference type="ARBA" id="ARBA00022839"/>
    </source>
</evidence>
<name>A6TVN1_ALKMQ</name>
<feature type="domain" description="Nuclease SbcCD subunit D C-terminal" evidence="9">
    <location>
        <begin position="291"/>
        <end position="377"/>
    </location>
</feature>
<dbReference type="NCBIfam" id="TIGR00619">
    <property type="entry name" value="sbcd"/>
    <property type="match status" value="1"/>
</dbReference>